<name>A0ABT8SCB8_9BURK</name>
<dbReference type="EMBL" id="JAUKVY010000029">
    <property type="protein sequence ID" value="MDO1536563.1"/>
    <property type="molecule type" value="Genomic_DNA"/>
</dbReference>
<gene>
    <name evidence="2" type="ORF">Q2T77_30200</name>
</gene>
<dbReference type="Proteomes" id="UP001169027">
    <property type="component" value="Unassembled WGS sequence"/>
</dbReference>
<keyword evidence="3" id="KW-1185">Reference proteome</keyword>
<evidence type="ECO:0000313" key="3">
    <source>
        <dbReference type="Proteomes" id="UP001169027"/>
    </source>
</evidence>
<evidence type="ECO:0000313" key="2">
    <source>
        <dbReference type="EMBL" id="MDO1536563.1"/>
    </source>
</evidence>
<comment type="caution">
    <text evidence="2">The sequence shown here is derived from an EMBL/GenBank/DDBJ whole genome shotgun (WGS) entry which is preliminary data.</text>
</comment>
<dbReference type="RefSeq" id="WP_301814736.1">
    <property type="nucleotide sequence ID" value="NZ_JAUJZH010000029.1"/>
</dbReference>
<proteinExistence type="predicted"/>
<feature type="region of interest" description="Disordered" evidence="1">
    <location>
        <begin position="127"/>
        <end position="147"/>
    </location>
</feature>
<reference evidence="2" key="1">
    <citation type="submission" date="2023-06" db="EMBL/GenBank/DDBJ databases">
        <authorList>
            <person name="Jiang Y."/>
            <person name="Liu Q."/>
        </authorList>
    </citation>
    <scope>NUCLEOTIDE SEQUENCE</scope>
    <source>
        <strain evidence="2">CGMCC 1.12090</strain>
    </source>
</reference>
<evidence type="ECO:0000256" key="1">
    <source>
        <dbReference type="SAM" id="MobiDB-lite"/>
    </source>
</evidence>
<protein>
    <submittedName>
        <fullName evidence="2">Uncharacterized protein</fullName>
    </submittedName>
</protein>
<sequence length="147" mass="15863">MTAPSSNSVLELVSTQSTRKILEAVLPKFEKQSGVRISASYIGVSAIKRTGTREIAADVFLGPSEIVDQYAAERQPASMKRCAVALSRSGAAFRPEVRIGGGVLGRHQRRAPRQCVAKVRAERSRCTEARDPRAGRIGGDPRGLRSC</sequence>
<organism evidence="2 3">
    <name type="scientific">Variovorax ginsengisoli</name>
    <dbReference type="NCBI Taxonomy" id="363844"/>
    <lineage>
        <taxon>Bacteria</taxon>
        <taxon>Pseudomonadati</taxon>
        <taxon>Pseudomonadota</taxon>
        <taxon>Betaproteobacteria</taxon>
        <taxon>Burkholderiales</taxon>
        <taxon>Comamonadaceae</taxon>
        <taxon>Variovorax</taxon>
    </lineage>
</organism>
<accession>A0ABT8SCB8</accession>